<evidence type="ECO:0000313" key="1">
    <source>
        <dbReference type="EMBL" id="MBU2712750.1"/>
    </source>
</evidence>
<proteinExistence type="predicted"/>
<dbReference type="RefSeq" id="WP_215820977.1">
    <property type="nucleotide sequence ID" value="NZ_JAGSOY010000047.1"/>
</dbReference>
<accession>A0ABS5ZFJ7</accession>
<evidence type="ECO:0008006" key="3">
    <source>
        <dbReference type="Google" id="ProtNLM"/>
    </source>
</evidence>
<dbReference type="InterPro" id="IPR016084">
    <property type="entry name" value="Haem_Oase-like_multi-hlx"/>
</dbReference>
<protein>
    <recommendedName>
        <fullName evidence="3">Thiaminase-2/PQQC domain-containing protein</fullName>
    </recommendedName>
</protein>
<evidence type="ECO:0000313" key="2">
    <source>
        <dbReference type="Proteomes" id="UP000690515"/>
    </source>
</evidence>
<comment type="caution">
    <text evidence="1">The sequence shown here is derived from an EMBL/GenBank/DDBJ whole genome shotgun (WGS) entry which is preliminary data.</text>
</comment>
<organism evidence="1 2">
    <name type="scientific">Zooshikella harenae</name>
    <dbReference type="NCBI Taxonomy" id="2827238"/>
    <lineage>
        <taxon>Bacteria</taxon>
        <taxon>Pseudomonadati</taxon>
        <taxon>Pseudomonadota</taxon>
        <taxon>Gammaproteobacteria</taxon>
        <taxon>Oceanospirillales</taxon>
        <taxon>Zooshikellaceae</taxon>
        <taxon>Zooshikella</taxon>
    </lineage>
</organism>
<gene>
    <name evidence="1" type="ORF">KCG35_16910</name>
</gene>
<sequence>MDLTAYFLNNNQTFIRKSLVQNRFFVILEQGAISQKALSHVLTQFKYWLNQRHTWYAVAVAKSGCKENTLSQPSLKVLVSQLQHLIFGSKSDIAEHCLSYLDIPTKIQGTNYEISFSTLRYTRWFMQYFAVENRTFPEAIASLAVLELAAIHRDQLLLSNFKRQFGLSISLEQAEYYENEGYHIFQKLMEPLISHYLDEDNRLSLLEVMHDSVKVHLAYWDSLLDEAERNTKYHYG</sequence>
<name>A0ABS5ZFJ7_9GAMM</name>
<dbReference type="SUPFAM" id="SSF48613">
    <property type="entry name" value="Heme oxygenase-like"/>
    <property type="match status" value="1"/>
</dbReference>
<dbReference type="Gene3D" id="1.20.910.10">
    <property type="entry name" value="Heme oxygenase-like"/>
    <property type="match status" value="1"/>
</dbReference>
<dbReference type="EMBL" id="JAGSOY010000047">
    <property type="protein sequence ID" value="MBU2712750.1"/>
    <property type="molecule type" value="Genomic_DNA"/>
</dbReference>
<dbReference type="Proteomes" id="UP000690515">
    <property type="component" value="Unassembled WGS sequence"/>
</dbReference>
<keyword evidence="2" id="KW-1185">Reference proteome</keyword>
<reference evidence="1 2" key="1">
    <citation type="submission" date="2021-04" db="EMBL/GenBank/DDBJ databases">
        <authorList>
            <person name="Pira H."/>
            <person name="Risdian C."/>
            <person name="Wink J."/>
        </authorList>
    </citation>
    <scope>NUCLEOTIDE SEQUENCE [LARGE SCALE GENOMIC DNA]</scope>
    <source>
        <strain evidence="1 2">WH53</strain>
    </source>
</reference>